<dbReference type="PATRIC" id="fig|562.7267.peg.4839"/>
<reference evidence="1" key="1">
    <citation type="submission" date="2014-12" db="EMBL/GenBank/DDBJ databases">
        <title>Detection a broad host range IncP plasmid carrying cfr gene from extended-spectrum cephalosporin-resistant Escherichia coli.</title>
        <authorList>
            <person name="Liu X.-Q."/>
            <person name="Liu J.-H."/>
            <person name="Zeng Z.-l."/>
        </authorList>
    </citation>
    <scope>NUCLEOTIDE SEQUENCE</scope>
    <source>
        <strain evidence="1">FP671</strain>
        <plasmid evidence="1">pHNFP671</plasmid>
    </source>
</reference>
<evidence type="ECO:0000313" key="1">
    <source>
        <dbReference type="EMBL" id="AJQ17254.1"/>
    </source>
</evidence>
<protein>
    <submittedName>
        <fullName evidence="1">TrbP</fullName>
    </submittedName>
</protein>
<geneLocation type="plasmid" evidence="1">
    <name>pHNFP671</name>
</geneLocation>
<dbReference type="EMBL" id="KP324830">
    <property type="protein sequence ID" value="AJQ17254.1"/>
    <property type="molecule type" value="Genomic_DNA"/>
</dbReference>
<dbReference type="Pfam" id="PF05857">
    <property type="entry name" value="TraX"/>
    <property type="match status" value="1"/>
</dbReference>
<dbReference type="RefSeq" id="WP_053065212.1">
    <property type="nucleotide sequence ID" value="NZ_AP021897.1"/>
</dbReference>
<name>A0A0C5PBU5_ECOLX</name>
<dbReference type="AlphaFoldDB" id="A0A0C5PBU5"/>
<sequence>MPFKNVELIKWVALILMIGDHINKYLLNDTIPILYNAGRVVMPLFCFVLAYNLARPDSYTYSVYSKVCQRLMIFGLLATPAYIMLGGVIDGWWPLNILFTLQAVTIICYLIELGERRHLLFALLVFAGYGAIVEFWWPAVAMGVCIWLYYKKGRGVFILLAFVSCVLLTVINHNFYALLSIPLIAIIGNIRFNLPRLKWFFYVFYPTHLYLILALQLYLATKGYLFFT</sequence>
<organism evidence="1">
    <name type="scientific">Escherichia coli</name>
    <dbReference type="NCBI Taxonomy" id="562"/>
    <lineage>
        <taxon>Bacteria</taxon>
        <taxon>Pseudomonadati</taxon>
        <taxon>Pseudomonadota</taxon>
        <taxon>Gammaproteobacteria</taxon>
        <taxon>Enterobacterales</taxon>
        <taxon>Enterobacteriaceae</taxon>
        <taxon>Escherichia</taxon>
    </lineage>
</organism>
<keyword evidence="1" id="KW-0614">Plasmid</keyword>
<dbReference type="InterPro" id="IPR008875">
    <property type="entry name" value="TraX"/>
</dbReference>
<proteinExistence type="predicted"/>
<accession>A0A0C5PBU5</accession>